<dbReference type="PANTHER" id="PTHR31964:SF113">
    <property type="entry name" value="USPA DOMAIN-CONTAINING PROTEIN"/>
    <property type="match status" value="1"/>
</dbReference>
<comment type="similarity">
    <text evidence="1">Belongs to the universal stress protein A family.</text>
</comment>
<dbReference type="Gene3D" id="3.40.50.620">
    <property type="entry name" value="HUPs"/>
    <property type="match status" value="2"/>
</dbReference>
<name>A0A1T3NKQ6_9ACTN</name>
<organism evidence="3 4">
    <name type="scientific">Embleya scabrispora</name>
    <dbReference type="NCBI Taxonomy" id="159449"/>
    <lineage>
        <taxon>Bacteria</taxon>
        <taxon>Bacillati</taxon>
        <taxon>Actinomycetota</taxon>
        <taxon>Actinomycetes</taxon>
        <taxon>Kitasatosporales</taxon>
        <taxon>Streptomycetaceae</taxon>
        <taxon>Embleya</taxon>
    </lineage>
</organism>
<dbReference type="AlphaFoldDB" id="A0A1T3NKQ6"/>
<dbReference type="RefSeq" id="WP_078982198.1">
    <property type="nucleotide sequence ID" value="NZ_MWQN01000004.1"/>
</dbReference>
<feature type="domain" description="UspA" evidence="2">
    <location>
        <begin position="53"/>
        <end position="175"/>
    </location>
</feature>
<proteinExistence type="inferred from homology"/>
<dbReference type="PRINTS" id="PR01438">
    <property type="entry name" value="UNVRSLSTRESS"/>
</dbReference>
<dbReference type="PANTHER" id="PTHR31964">
    <property type="entry name" value="ADENINE NUCLEOTIDE ALPHA HYDROLASES-LIKE SUPERFAMILY PROTEIN"/>
    <property type="match status" value="1"/>
</dbReference>
<gene>
    <name evidence="3" type="ORF">B4N89_43865</name>
</gene>
<dbReference type="InterPro" id="IPR006016">
    <property type="entry name" value="UspA"/>
</dbReference>
<evidence type="ECO:0000313" key="3">
    <source>
        <dbReference type="EMBL" id="OPC77443.1"/>
    </source>
</evidence>
<dbReference type="InterPro" id="IPR014729">
    <property type="entry name" value="Rossmann-like_a/b/a_fold"/>
</dbReference>
<comment type="caution">
    <text evidence="3">The sequence shown here is derived from an EMBL/GenBank/DDBJ whole genome shotgun (WGS) entry which is preliminary data.</text>
</comment>
<dbReference type="Proteomes" id="UP000190037">
    <property type="component" value="Unassembled WGS sequence"/>
</dbReference>
<keyword evidence="4" id="KW-1185">Reference proteome</keyword>
<evidence type="ECO:0000313" key="4">
    <source>
        <dbReference type="Proteomes" id="UP000190037"/>
    </source>
</evidence>
<reference evidence="3 4" key="1">
    <citation type="submission" date="2017-03" db="EMBL/GenBank/DDBJ databases">
        <title>Draft genome sequence of Streptomyces scabrisporus NF3, endophyte isolated from Amphipterygium adstringens.</title>
        <authorList>
            <person name="Vazquez M."/>
            <person name="Ceapa C.D."/>
            <person name="Rodriguez Luna D."/>
            <person name="Sanchez Esquivel S."/>
        </authorList>
    </citation>
    <scope>NUCLEOTIDE SEQUENCE [LARGE SCALE GENOMIC DNA]</scope>
    <source>
        <strain evidence="3 4">NF3</strain>
    </source>
</reference>
<evidence type="ECO:0000259" key="2">
    <source>
        <dbReference type="Pfam" id="PF00582"/>
    </source>
</evidence>
<dbReference type="EMBL" id="MWQN01000004">
    <property type="protein sequence ID" value="OPC77443.1"/>
    <property type="molecule type" value="Genomic_DNA"/>
</dbReference>
<feature type="domain" description="UspA" evidence="2">
    <location>
        <begin position="186"/>
        <end position="317"/>
    </location>
</feature>
<dbReference type="OrthoDB" id="3404132at2"/>
<sequence>MTTGRRPVVVGVENSAAGMLAVSWAADEAARHALPLRLVHASEWPADPAGAQAEAEPSRYDGRLHRAHVFDWSVETYPEAEMPVVRRSWAERRRAADEALLDKARVVAARRRPDVPVTTAAVDGRPVDVLRAQAREASVLVLGSRRLSAFTELLTTGSIAVPVSAHAPCPVAVVRGPEPITGEPPTVVVGVDGSAGCERAVGYAFETASLRGAGLRAVHVRAPTASMVAAFGSEAEVEEALIRLGETLAGWSEKYPDVLVERVTVLGHRVRALADVAADALCLVVGSRGMGGFRGMLLGSVTNGLIHHAPGPLVIVPQGGDVG</sequence>
<dbReference type="Pfam" id="PF00582">
    <property type="entry name" value="Usp"/>
    <property type="match status" value="2"/>
</dbReference>
<accession>A0A1T3NKQ6</accession>
<evidence type="ECO:0000256" key="1">
    <source>
        <dbReference type="ARBA" id="ARBA00008791"/>
    </source>
</evidence>
<dbReference type="STRING" id="159449.B4N89_43865"/>
<dbReference type="SUPFAM" id="SSF52402">
    <property type="entry name" value="Adenine nucleotide alpha hydrolases-like"/>
    <property type="match status" value="2"/>
</dbReference>
<protein>
    <recommendedName>
        <fullName evidence="2">UspA domain-containing protein</fullName>
    </recommendedName>
</protein>
<dbReference type="InterPro" id="IPR006015">
    <property type="entry name" value="Universal_stress_UspA"/>
</dbReference>